<dbReference type="GO" id="GO:0005737">
    <property type="term" value="C:cytoplasm"/>
    <property type="evidence" value="ECO:0007669"/>
    <property type="project" value="TreeGrafter"/>
</dbReference>
<dbReference type="EMBL" id="JACHEU010000001">
    <property type="protein sequence ID" value="MBB6011076.1"/>
    <property type="molecule type" value="Genomic_DNA"/>
</dbReference>
<comment type="pathway">
    <text evidence="1">Cofactor biosynthesis; thiamine diphosphate biosynthesis.</text>
</comment>
<dbReference type="Pfam" id="PF02581">
    <property type="entry name" value="TMP-TENI"/>
    <property type="match status" value="1"/>
</dbReference>
<keyword evidence="4" id="KW-0808">Transferase</keyword>
<dbReference type="Gene3D" id="3.20.20.70">
    <property type="entry name" value="Aldolase class I"/>
    <property type="match status" value="1"/>
</dbReference>
<keyword evidence="5" id="KW-1185">Reference proteome</keyword>
<protein>
    <submittedName>
        <fullName evidence="4">Thiamine-phosphate pyrophosphorylase</fullName>
        <ecNumber evidence="4">2.5.1.3</ecNumber>
    </submittedName>
</protein>
<evidence type="ECO:0000256" key="1">
    <source>
        <dbReference type="ARBA" id="ARBA00004948"/>
    </source>
</evidence>
<dbReference type="RefSeq" id="WP_183825318.1">
    <property type="nucleotide sequence ID" value="NZ_JACHEU010000001.1"/>
</dbReference>
<dbReference type="AlphaFoldDB" id="A0A7W9RYZ0"/>
<organism evidence="4 5">
    <name type="scientific">Aquamicrobium lusatiense</name>
    <dbReference type="NCBI Taxonomy" id="89772"/>
    <lineage>
        <taxon>Bacteria</taxon>
        <taxon>Pseudomonadati</taxon>
        <taxon>Pseudomonadota</taxon>
        <taxon>Alphaproteobacteria</taxon>
        <taxon>Hyphomicrobiales</taxon>
        <taxon>Phyllobacteriaceae</taxon>
        <taxon>Aquamicrobium</taxon>
    </lineage>
</organism>
<dbReference type="EC" id="2.5.1.3" evidence="4"/>
<dbReference type="CDD" id="cd00564">
    <property type="entry name" value="TMP_TenI"/>
    <property type="match status" value="1"/>
</dbReference>
<dbReference type="PANTHER" id="PTHR20857">
    <property type="entry name" value="THIAMINE-PHOSPHATE PYROPHOSPHORYLASE"/>
    <property type="match status" value="1"/>
</dbReference>
<dbReference type="InterPro" id="IPR013785">
    <property type="entry name" value="Aldolase_TIM"/>
</dbReference>
<accession>A0A7W9RYZ0</accession>
<evidence type="ECO:0000256" key="2">
    <source>
        <dbReference type="ARBA" id="ARBA00022977"/>
    </source>
</evidence>
<dbReference type="InterPro" id="IPR022998">
    <property type="entry name" value="ThiamineP_synth_TenI"/>
</dbReference>
<evidence type="ECO:0000313" key="5">
    <source>
        <dbReference type="Proteomes" id="UP000533306"/>
    </source>
</evidence>
<sequence>MNTQSPPERCRLVLIAMPGTDAGRLQAALEGGDVASVIFVQGTLDDSAFQRVAADLVPVAQTAGAAAVIAGDSRVADRVKADGVHVEAAPAELADTIERLQERMMVGTGGVKTRDAALELGEAGPDYMFFGRFGYDNDPVPHPRNLGLGAWWAEMVEIPCIVMGGSEIASVTEVAATGAEFVALSAAIFAEGADPRAAVAEINALLDANAPRFGE</sequence>
<reference evidence="4 5" key="1">
    <citation type="submission" date="2020-08" db="EMBL/GenBank/DDBJ databases">
        <title>Genomic Encyclopedia of Type Strains, Phase IV (KMG-IV): sequencing the most valuable type-strain genomes for metagenomic binning, comparative biology and taxonomic classification.</title>
        <authorList>
            <person name="Goeker M."/>
        </authorList>
    </citation>
    <scope>NUCLEOTIDE SEQUENCE [LARGE SCALE GENOMIC DNA]</scope>
    <source>
        <strain evidence="4 5">DSM 11099</strain>
    </source>
</reference>
<dbReference type="GO" id="GO:0004789">
    <property type="term" value="F:thiamine-phosphate diphosphorylase activity"/>
    <property type="evidence" value="ECO:0007669"/>
    <property type="project" value="UniProtKB-EC"/>
</dbReference>
<evidence type="ECO:0000313" key="4">
    <source>
        <dbReference type="EMBL" id="MBB6011076.1"/>
    </source>
</evidence>
<proteinExistence type="predicted"/>
<dbReference type="GO" id="GO:0009228">
    <property type="term" value="P:thiamine biosynthetic process"/>
    <property type="evidence" value="ECO:0007669"/>
    <property type="project" value="UniProtKB-KW"/>
</dbReference>
<dbReference type="SUPFAM" id="SSF51391">
    <property type="entry name" value="Thiamin phosphate synthase"/>
    <property type="match status" value="1"/>
</dbReference>
<dbReference type="NCBIfam" id="NF005080">
    <property type="entry name" value="PRK06512.1"/>
    <property type="match status" value="1"/>
</dbReference>
<comment type="caution">
    <text evidence="4">The sequence shown here is derived from an EMBL/GenBank/DDBJ whole genome shotgun (WGS) entry which is preliminary data.</text>
</comment>
<name>A0A7W9RYZ0_9HYPH</name>
<dbReference type="Proteomes" id="UP000533306">
    <property type="component" value="Unassembled WGS sequence"/>
</dbReference>
<keyword evidence="2" id="KW-0784">Thiamine biosynthesis</keyword>
<dbReference type="InterPro" id="IPR036206">
    <property type="entry name" value="ThiamineP_synth_sf"/>
</dbReference>
<gene>
    <name evidence="4" type="ORF">HNR59_000421</name>
</gene>
<feature type="domain" description="Thiamine phosphate synthase/TenI" evidence="3">
    <location>
        <begin position="22"/>
        <end position="188"/>
    </location>
</feature>
<evidence type="ECO:0000259" key="3">
    <source>
        <dbReference type="Pfam" id="PF02581"/>
    </source>
</evidence>
<dbReference type="PANTHER" id="PTHR20857:SF23">
    <property type="entry name" value="THIAMINE BIOSYNTHETIC BIFUNCTIONAL ENZYME"/>
    <property type="match status" value="1"/>
</dbReference>